<feature type="transmembrane region" description="Helical" evidence="3">
    <location>
        <begin position="7"/>
        <end position="26"/>
    </location>
</feature>
<comment type="caution">
    <text evidence="5">The sequence shown here is derived from an EMBL/GenBank/DDBJ whole genome shotgun (WGS) entry which is preliminary data.</text>
</comment>
<keyword evidence="3" id="KW-0472">Membrane</keyword>
<dbReference type="Gene3D" id="3.40.50.720">
    <property type="entry name" value="NAD(P)-binding Rossmann-like Domain"/>
    <property type="match status" value="1"/>
</dbReference>
<accession>A0A544VXF9</accession>
<dbReference type="InterPro" id="IPR036291">
    <property type="entry name" value="NAD(P)-bd_dom_sf"/>
</dbReference>
<comment type="similarity">
    <text evidence="2">Belongs to the NAD(P)-dependent epimerase/dehydratase family. Dihydroflavonol-4-reductase subfamily.</text>
</comment>
<dbReference type="Pfam" id="PF01370">
    <property type="entry name" value="Epimerase"/>
    <property type="match status" value="1"/>
</dbReference>
<sequence length="341" mass="36013">MAERQRLVLVTGGSGFLAGHVILRLLSGGYRVRTTVRSLGREAGVRAALGRASDDAALEFVAADLTSDDGWAAAVDGCDAVLHVASPFPARQPENEDDVIVPAREGTLRVLRAASAAGIRRIVLTSSFAAVGYSPKPTGEPYDEGDWTDAAAPNSPYVKSKTLAERDAWEFAAANDVELTVVNPVGIFGPVLGTDLATSVQIVKGLLNGRPPLLPHASFAVVDVRDVADLHVMALEDPRAIGERFLAAAGQPVSFPETAATLRSRLGPAGRRVPRLTAPDWLVRAGARFVPALRELAGLLGEPKRISATKATEMLGWQPRPVADTLVDTARSLLDGGLVDR</sequence>
<dbReference type="PANTHER" id="PTHR10366">
    <property type="entry name" value="NAD DEPENDENT EPIMERASE/DEHYDRATASE"/>
    <property type="match status" value="1"/>
</dbReference>
<reference evidence="5 6" key="1">
    <citation type="submission" date="2018-10" db="EMBL/GenBank/DDBJ databases">
        <title>Draft genome of Mycobacterium hodleri strain B.</title>
        <authorList>
            <person name="Amande T.J."/>
            <person name="Mcgenity T.J."/>
        </authorList>
    </citation>
    <scope>NUCLEOTIDE SEQUENCE [LARGE SCALE GENOMIC DNA]</scope>
    <source>
        <strain evidence="5 6">B</strain>
    </source>
</reference>
<dbReference type="PANTHER" id="PTHR10366:SF564">
    <property type="entry name" value="STEROL-4-ALPHA-CARBOXYLATE 3-DEHYDROGENASE, DECARBOXYLATING"/>
    <property type="match status" value="1"/>
</dbReference>
<dbReference type="InterPro" id="IPR001509">
    <property type="entry name" value="Epimerase_deHydtase"/>
</dbReference>
<keyword evidence="3" id="KW-1133">Transmembrane helix</keyword>
<name>A0A544VXF9_9MYCO</name>
<protein>
    <submittedName>
        <fullName evidence="5">Aldehyde reductase</fullName>
    </submittedName>
</protein>
<evidence type="ECO:0000313" key="5">
    <source>
        <dbReference type="EMBL" id="TQR84676.1"/>
    </source>
</evidence>
<dbReference type="SUPFAM" id="SSF51735">
    <property type="entry name" value="NAD(P)-binding Rossmann-fold domains"/>
    <property type="match status" value="1"/>
</dbReference>
<dbReference type="InterPro" id="IPR050425">
    <property type="entry name" value="NAD(P)_dehydrat-like"/>
</dbReference>
<dbReference type="AlphaFoldDB" id="A0A544VXF9"/>
<evidence type="ECO:0000259" key="4">
    <source>
        <dbReference type="Pfam" id="PF01370"/>
    </source>
</evidence>
<organism evidence="5 6">
    <name type="scientific">Mycolicibacterium hodleri</name>
    <dbReference type="NCBI Taxonomy" id="49897"/>
    <lineage>
        <taxon>Bacteria</taxon>
        <taxon>Bacillati</taxon>
        <taxon>Actinomycetota</taxon>
        <taxon>Actinomycetes</taxon>
        <taxon>Mycobacteriales</taxon>
        <taxon>Mycobacteriaceae</taxon>
        <taxon>Mycolicibacterium</taxon>
    </lineage>
</organism>
<dbReference type="Proteomes" id="UP000315759">
    <property type="component" value="Unassembled WGS sequence"/>
</dbReference>
<dbReference type="CDD" id="cd05227">
    <property type="entry name" value="AR_SDR_e"/>
    <property type="match status" value="1"/>
</dbReference>
<keyword evidence="6" id="KW-1185">Reference proteome</keyword>
<proteinExistence type="inferred from homology"/>
<feature type="domain" description="NAD-dependent epimerase/dehydratase" evidence="4">
    <location>
        <begin position="8"/>
        <end position="242"/>
    </location>
</feature>
<keyword evidence="3" id="KW-0812">Transmembrane</keyword>
<dbReference type="EMBL" id="VIFX01000028">
    <property type="protein sequence ID" value="TQR84676.1"/>
    <property type="molecule type" value="Genomic_DNA"/>
</dbReference>
<evidence type="ECO:0000256" key="3">
    <source>
        <dbReference type="SAM" id="Phobius"/>
    </source>
</evidence>
<dbReference type="GO" id="GO:0016616">
    <property type="term" value="F:oxidoreductase activity, acting on the CH-OH group of donors, NAD or NADP as acceptor"/>
    <property type="evidence" value="ECO:0007669"/>
    <property type="project" value="TreeGrafter"/>
</dbReference>
<keyword evidence="1" id="KW-0560">Oxidoreductase</keyword>
<dbReference type="FunFam" id="3.40.50.720:FF:000336">
    <property type="entry name" value="Aldehyde reductase"/>
    <property type="match status" value="1"/>
</dbReference>
<evidence type="ECO:0000256" key="2">
    <source>
        <dbReference type="ARBA" id="ARBA00023445"/>
    </source>
</evidence>
<evidence type="ECO:0000313" key="6">
    <source>
        <dbReference type="Proteomes" id="UP000315759"/>
    </source>
</evidence>
<gene>
    <name evidence="5" type="ORF">D8S82_20705</name>
</gene>
<evidence type="ECO:0000256" key="1">
    <source>
        <dbReference type="ARBA" id="ARBA00023002"/>
    </source>
</evidence>
<dbReference type="RefSeq" id="WP_142553899.1">
    <property type="nucleotide sequence ID" value="NZ_VIFX01000028.1"/>
</dbReference>